<evidence type="ECO:0000313" key="2">
    <source>
        <dbReference type="EMBL" id="MFC6043678.1"/>
    </source>
</evidence>
<feature type="transmembrane region" description="Helical" evidence="1">
    <location>
        <begin position="147"/>
        <end position="164"/>
    </location>
</feature>
<evidence type="ECO:0008006" key="4">
    <source>
        <dbReference type="Google" id="ProtNLM"/>
    </source>
</evidence>
<feature type="transmembrane region" description="Helical" evidence="1">
    <location>
        <begin position="114"/>
        <end position="135"/>
    </location>
</feature>
<evidence type="ECO:0000256" key="1">
    <source>
        <dbReference type="SAM" id="Phobius"/>
    </source>
</evidence>
<keyword evidence="1" id="KW-1133">Transmembrane helix</keyword>
<dbReference type="Proteomes" id="UP001596135">
    <property type="component" value="Unassembled WGS sequence"/>
</dbReference>
<accession>A0ABW1LJ02</accession>
<name>A0ABW1LJ02_9ACTN</name>
<proteinExistence type="predicted"/>
<dbReference type="EMBL" id="JBHSRJ010000004">
    <property type="protein sequence ID" value="MFC6043678.1"/>
    <property type="molecule type" value="Genomic_DNA"/>
</dbReference>
<keyword evidence="1" id="KW-0472">Membrane</keyword>
<feature type="transmembrane region" description="Helical" evidence="1">
    <location>
        <begin position="12"/>
        <end position="32"/>
    </location>
</feature>
<keyword evidence="3" id="KW-1185">Reference proteome</keyword>
<feature type="transmembrane region" description="Helical" evidence="1">
    <location>
        <begin position="176"/>
        <end position="195"/>
    </location>
</feature>
<protein>
    <recommendedName>
        <fullName evidence="4">Glycosyltransferase RgtA/B/C/D-like domain-containing protein</fullName>
    </recommendedName>
</protein>
<dbReference type="RefSeq" id="WP_379153938.1">
    <property type="nucleotide sequence ID" value="NZ_JBHSRJ010000004.1"/>
</dbReference>
<comment type="caution">
    <text evidence="2">The sequence shown here is derived from an EMBL/GenBank/DDBJ whole genome shotgun (WGS) entry which is preliminary data.</text>
</comment>
<reference evidence="3" key="1">
    <citation type="journal article" date="2019" name="Int. J. Syst. Evol. Microbiol.">
        <title>The Global Catalogue of Microorganisms (GCM) 10K type strain sequencing project: providing services to taxonomists for standard genome sequencing and annotation.</title>
        <authorList>
            <consortium name="The Broad Institute Genomics Platform"/>
            <consortium name="The Broad Institute Genome Sequencing Center for Infectious Disease"/>
            <person name="Wu L."/>
            <person name="Ma J."/>
        </authorList>
    </citation>
    <scope>NUCLEOTIDE SEQUENCE [LARGE SCALE GENOMIC DNA]</scope>
    <source>
        <strain evidence="3">CCUG 54522</strain>
    </source>
</reference>
<gene>
    <name evidence="2" type="ORF">ACFPYL_11360</name>
</gene>
<feature type="transmembrane region" description="Helical" evidence="1">
    <location>
        <begin position="207"/>
        <end position="234"/>
    </location>
</feature>
<feature type="transmembrane region" description="Helical" evidence="1">
    <location>
        <begin position="409"/>
        <end position="428"/>
    </location>
</feature>
<feature type="transmembrane region" description="Helical" evidence="1">
    <location>
        <begin position="246"/>
        <end position="264"/>
    </location>
</feature>
<feature type="transmembrane region" description="Helical" evidence="1">
    <location>
        <begin position="310"/>
        <end position="329"/>
    </location>
</feature>
<organism evidence="2 3">
    <name type="scientific">Nocardioides hankookensis</name>
    <dbReference type="NCBI Taxonomy" id="443157"/>
    <lineage>
        <taxon>Bacteria</taxon>
        <taxon>Bacillati</taxon>
        <taxon>Actinomycetota</taxon>
        <taxon>Actinomycetes</taxon>
        <taxon>Propionibacteriales</taxon>
        <taxon>Nocardioidaceae</taxon>
        <taxon>Nocardioides</taxon>
    </lineage>
</organism>
<keyword evidence="1" id="KW-0812">Transmembrane</keyword>
<feature type="transmembrane region" description="Helical" evidence="1">
    <location>
        <begin position="349"/>
        <end position="370"/>
    </location>
</feature>
<feature type="transmembrane region" description="Helical" evidence="1">
    <location>
        <begin position="437"/>
        <end position="459"/>
    </location>
</feature>
<sequence>MTAAGFRRVSTTTLGTVVGLGIGGLAFFLSLLNYSRDLGRTASDPGYWSNLYDIQATALLNGHLSVPTGSLSIEGIVHDGHTYMYFPMFPALLRMPVQMVTHDFDGRLSLVSMALAWILFATMTTRLLWLVMRIVTQRETPGRKDAAFAAVFLAAATGGTTLTYDASLPWVYHEAYVWAAAAAVGAMYWMVRVLHDGEHLSVRWLGALVLLCVLTRPTEGIAAGLTAIAIAVYVASGRARAIDRRIWWQLALAGVLPLLVGVAISELKFDSVYMHPLTDQVWTTVNEHRREALAANGGSLTGVQFFPTSLVAYFGLGIRFVPWFPWITLPADPARAYGDVVIDQSYRTGSVTMFMSLLLLLTVLATVALLRRRTRAEERVLLFPLAAGVLLSGGVMAYGYYSFRYVTDFVPALVIGGAIGTAVVCRWATGRTTAAKVLLAAGTAATAFAIAAHLAVGYATAAVAAAGDDLVRYVDLQATLSGGSLGEMVHHDTDIPADGPTDELLVLDDCASLYLNTGDAYRPWATVAARDLNFVIDPTGAPASGRIRLVDLTNGAWISLESSSRGQIRVILSRPDEPDIDGPWHDRSQGRLSIRIENDTALEYFRVYTDPGTQVGALLSVDHDADWYYRPVRLVPVLSAPLDADELGLTLLAGWGPAPAVCERVAGLGRDD</sequence>
<evidence type="ECO:0000313" key="3">
    <source>
        <dbReference type="Proteomes" id="UP001596135"/>
    </source>
</evidence>
<feature type="transmembrane region" description="Helical" evidence="1">
    <location>
        <begin position="382"/>
        <end position="403"/>
    </location>
</feature>